<keyword evidence="2" id="KW-1185">Reference proteome</keyword>
<proteinExistence type="predicted"/>
<accession>A0A834XQJ6</accession>
<sequence length="340" mass="40633">MENYRQSINFIIDHMDEDVANQKNGLNAFDGDDKSCYQYVHNTLDMKHQFIKNNIIKTYEYFKSHINYYENDTIYQQQFKAVIYPCFQKRKNLAHCDFDKINSKISEIENYYLNKTKFIDNILLEKNKLDDYRLTFTLFSSDMNDFLNICLNLKSQNEVYKQKHYRRVVDLEGTIKNIKDTDLTEYTELKNYALYLIESTYNDSVSKNTRASGKRSDCDKYYKEKLSYAKKTTQDIINNSYSKFISTLSNEESFEEIEKQMDLSLSIFSNLKETFYFPSYVEEVMQIHIYEDFKLNIFKFKFETFKKFINDNAVDLFHAYIREASKLNGLCNSIIKNSIL</sequence>
<name>A0A834XQJ6_APHGI</name>
<organism evidence="1 2">
    <name type="scientific">Aphidius gifuensis</name>
    <name type="common">Parasitoid wasp</name>
    <dbReference type="NCBI Taxonomy" id="684658"/>
    <lineage>
        <taxon>Eukaryota</taxon>
        <taxon>Metazoa</taxon>
        <taxon>Ecdysozoa</taxon>
        <taxon>Arthropoda</taxon>
        <taxon>Hexapoda</taxon>
        <taxon>Insecta</taxon>
        <taxon>Pterygota</taxon>
        <taxon>Neoptera</taxon>
        <taxon>Endopterygota</taxon>
        <taxon>Hymenoptera</taxon>
        <taxon>Apocrita</taxon>
        <taxon>Ichneumonoidea</taxon>
        <taxon>Braconidae</taxon>
        <taxon>Aphidiinae</taxon>
        <taxon>Aphidius</taxon>
    </lineage>
</organism>
<dbReference type="AlphaFoldDB" id="A0A834XQJ6"/>
<evidence type="ECO:0000313" key="1">
    <source>
        <dbReference type="EMBL" id="KAF7989559.1"/>
    </source>
</evidence>
<reference evidence="1 2" key="1">
    <citation type="submission" date="2020-08" db="EMBL/GenBank/DDBJ databases">
        <title>Aphidius gifuensis genome sequencing and assembly.</title>
        <authorList>
            <person name="Du Z."/>
        </authorList>
    </citation>
    <scope>NUCLEOTIDE SEQUENCE [LARGE SCALE GENOMIC DNA]</scope>
    <source>
        <strain evidence="1">YNYX2018</strain>
        <tissue evidence="1">Adults</tissue>
    </source>
</reference>
<comment type="caution">
    <text evidence="1">The sequence shown here is derived from an EMBL/GenBank/DDBJ whole genome shotgun (WGS) entry which is preliminary data.</text>
</comment>
<protein>
    <submittedName>
        <fullName evidence="1">Uncharacterized protein</fullName>
    </submittedName>
</protein>
<gene>
    <name evidence="1" type="ORF">HCN44_008233</name>
</gene>
<evidence type="ECO:0000313" key="2">
    <source>
        <dbReference type="Proteomes" id="UP000639338"/>
    </source>
</evidence>
<dbReference type="Proteomes" id="UP000639338">
    <property type="component" value="Unassembled WGS sequence"/>
</dbReference>
<dbReference type="EMBL" id="JACMRX010000005">
    <property type="protein sequence ID" value="KAF7989559.1"/>
    <property type="molecule type" value="Genomic_DNA"/>
</dbReference>